<name>A0A6F9E072_9BACL</name>
<gene>
    <name evidence="1" type="ORF">COOX1_0303</name>
</gene>
<evidence type="ECO:0000313" key="1">
    <source>
        <dbReference type="EMBL" id="CAB3390228.1"/>
    </source>
</evidence>
<protein>
    <submittedName>
        <fullName evidence="1">Uncharacterized protein</fullName>
    </submittedName>
</protein>
<accession>A0A6F9E072</accession>
<dbReference type="EMBL" id="LR792683">
    <property type="protein sequence ID" value="CAB3390228.1"/>
    <property type="molecule type" value="Genomic_DNA"/>
</dbReference>
<reference evidence="1 2" key="1">
    <citation type="submission" date="2020-04" db="EMBL/GenBank/DDBJ databases">
        <authorList>
            <person name="Hogendoorn C."/>
        </authorList>
    </citation>
    <scope>NUCLEOTIDE SEQUENCE [LARGE SCALE GENOMIC DNA]</scope>
    <source>
        <strain evidence="1">COOX1</strain>
    </source>
</reference>
<evidence type="ECO:0000313" key="2">
    <source>
        <dbReference type="Proteomes" id="UP000502196"/>
    </source>
</evidence>
<sequence>MVLPFMLRSKHWFTRSSRVDTACSRVRNCGYTAATPTRFNSFLTVPASAWQLEQLRSFPTLLGNNCLVSVMSLYPSWIACPFSSFGALSMLGGLKVSVEADAGFDVAGAEQAESNTAAVTATDNKATRGPITLLLIKISTPRIQWWVLTISTFDESTIPLYVL</sequence>
<organism evidence="1 2">
    <name type="scientific">Kyrpidia spormannii</name>
    <dbReference type="NCBI Taxonomy" id="2055160"/>
    <lineage>
        <taxon>Bacteria</taxon>
        <taxon>Bacillati</taxon>
        <taxon>Bacillota</taxon>
        <taxon>Bacilli</taxon>
        <taxon>Bacillales</taxon>
        <taxon>Alicyclobacillaceae</taxon>
        <taxon>Kyrpidia</taxon>
    </lineage>
</organism>
<dbReference type="AlphaFoldDB" id="A0A6F9E072"/>
<dbReference type="Proteomes" id="UP000502196">
    <property type="component" value="Chromosome"/>
</dbReference>
<proteinExistence type="predicted"/>